<dbReference type="InterPro" id="IPR024078">
    <property type="entry name" value="LmbE-like_dom_sf"/>
</dbReference>
<dbReference type="SUPFAM" id="SSF102588">
    <property type="entry name" value="LmbE-like"/>
    <property type="match status" value="1"/>
</dbReference>
<sequence>MRAVALVAHPDDCVIFAWPFIEAHPNFKWTIIYLTYTFSDPRAREVRAYWNKRGIDVSFLGMRDDWQYVKNEELGFDPEIARQDIINAASKYDLILTHFEDGDYGHIHHKFVNTVANKIDKPKVYFASTFNYNTECVVANPVATEELPLHREVIEGFRDRNIGRYIVTPEAELIIKEKQ</sequence>
<proteinExistence type="predicted"/>
<dbReference type="InterPro" id="IPR003737">
    <property type="entry name" value="GlcNAc_PI_deacetylase-related"/>
</dbReference>
<protein>
    <submittedName>
        <fullName evidence="1">N-acetylglucosaminyl phosphatidylinositol deacetylase-related</fullName>
    </submittedName>
</protein>
<evidence type="ECO:0000313" key="1">
    <source>
        <dbReference type="EMBL" id="CAB4129137.1"/>
    </source>
</evidence>
<reference evidence="1" key="1">
    <citation type="submission" date="2020-04" db="EMBL/GenBank/DDBJ databases">
        <authorList>
            <person name="Chiriac C."/>
            <person name="Salcher M."/>
            <person name="Ghai R."/>
            <person name="Kavagutti S V."/>
        </authorList>
    </citation>
    <scope>NUCLEOTIDE SEQUENCE</scope>
</reference>
<accession>A0A6J5L7W5</accession>
<dbReference type="Pfam" id="PF02585">
    <property type="entry name" value="PIG-L"/>
    <property type="match status" value="1"/>
</dbReference>
<gene>
    <name evidence="1" type="ORF">UFOVP112_235</name>
</gene>
<organism evidence="1">
    <name type="scientific">uncultured Caudovirales phage</name>
    <dbReference type="NCBI Taxonomy" id="2100421"/>
    <lineage>
        <taxon>Viruses</taxon>
        <taxon>Duplodnaviria</taxon>
        <taxon>Heunggongvirae</taxon>
        <taxon>Uroviricota</taxon>
        <taxon>Caudoviricetes</taxon>
        <taxon>Peduoviridae</taxon>
        <taxon>Maltschvirus</taxon>
        <taxon>Maltschvirus maltsch</taxon>
    </lineage>
</organism>
<dbReference type="Gene3D" id="3.40.50.10320">
    <property type="entry name" value="LmbE-like"/>
    <property type="match status" value="1"/>
</dbReference>
<dbReference type="EMBL" id="LR796233">
    <property type="protein sequence ID" value="CAB4129137.1"/>
    <property type="molecule type" value="Genomic_DNA"/>
</dbReference>
<name>A0A6J5L7W5_9CAUD</name>